<evidence type="ECO:0000256" key="3">
    <source>
        <dbReference type="ARBA" id="ARBA00022448"/>
    </source>
</evidence>
<feature type="transmembrane region" description="Helical" evidence="8">
    <location>
        <begin position="74"/>
        <end position="93"/>
    </location>
</feature>
<sequence>MNLLQVSLLVAAGLLGGGLNAVAGGGSLITYPTLMAVGVPALQANATNGIAVAPAYAAAAVGSRENLRPQKRRALLLIPTALAASVCGALLLLNTPHSVFEAIVPYLVLAATVLMAVGPWINRKVTALNGGRQPHALALHAGVFAGCLYGSYFNAALGLILMAVIAMSVSEKLAKVGALKNFCTTIVGVVTSVMYGIWADVDWLAIAVLVPATFIGGYIGARVFQRIPERPLRIAIVVYGLVLSGILLYRSLS</sequence>
<name>A0A2T0UAP9_9ACTN</name>
<dbReference type="AlphaFoldDB" id="A0A2T0UAP9"/>
<evidence type="ECO:0000256" key="2">
    <source>
        <dbReference type="ARBA" id="ARBA00009142"/>
    </source>
</evidence>
<dbReference type="RefSeq" id="WP_106366477.1">
    <property type="nucleotide sequence ID" value="NZ_PVTJ01000013.1"/>
</dbReference>
<dbReference type="OrthoDB" id="3782574at2"/>
<keyword evidence="11" id="KW-1185">Reference proteome</keyword>
<reference evidence="10 11" key="1">
    <citation type="submission" date="2018-03" db="EMBL/GenBank/DDBJ databases">
        <title>Genomic Encyclopedia of Type Strains, Phase III (KMG-III): the genomes of soil and plant-associated and newly described type strains.</title>
        <authorList>
            <person name="Whitman W."/>
        </authorList>
    </citation>
    <scope>NUCLEOTIDE SEQUENCE [LARGE SCALE GENOMIC DNA]</scope>
    <source>
        <strain evidence="10 11">CGMCC 4.7067</strain>
    </source>
</reference>
<evidence type="ECO:0000256" key="6">
    <source>
        <dbReference type="ARBA" id="ARBA00022989"/>
    </source>
</evidence>
<evidence type="ECO:0000256" key="1">
    <source>
        <dbReference type="ARBA" id="ARBA00004651"/>
    </source>
</evidence>
<organism evidence="10 11">
    <name type="scientific">Glycomyces artemisiae</name>
    <dbReference type="NCBI Taxonomy" id="1076443"/>
    <lineage>
        <taxon>Bacteria</taxon>
        <taxon>Bacillati</taxon>
        <taxon>Actinomycetota</taxon>
        <taxon>Actinomycetes</taxon>
        <taxon>Glycomycetales</taxon>
        <taxon>Glycomycetaceae</taxon>
        <taxon>Glycomyces</taxon>
    </lineage>
</organism>
<keyword evidence="4 8" id="KW-1003">Cell membrane</keyword>
<keyword evidence="6 8" id="KW-1133">Transmembrane helix</keyword>
<evidence type="ECO:0000256" key="7">
    <source>
        <dbReference type="ARBA" id="ARBA00023136"/>
    </source>
</evidence>
<dbReference type="PANTHER" id="PTHR30269:SF0">
    <property type="entry name" value="MEMBRANE TRANSPORTER PROTEIN YFCA-RELATED"/>
    <property type="match status" value="1"/>
</dbReference>
<comment type="caution">
    <text evidence="10">The sequence shown here is derived from an EMBL/GenBank/DDBJ whole genome shotgun (WGS) entry which is preliminary data.</text>
</comment>
<feature type="transmembrane region" description="Helical" evidence="8">
    <location>
        <begin position="100"/>
        <end position="121"/>
    </location>
</feature>
<reference evidence="9 12" key="2">
    <citation type="submission" date="2020-05" db="EMBL/GenBank/DDBJ databases">
        <title>DNA-SIP metagenomic assembled genomes.</title>
        <authorList>
            <person name="Yu J."/>
        </authorList>
    </citation>
    <scope>NUCLEOTIDE SEQUENCE [LARGE SCALE GENOMIC DNA]</scope>
    <source>
        <strain evidence="9">Bin5.27</strain>
    </source>
</reference>
<protein>
    <recommendedName>
        <fullName evidence="8">Probable membrane transporter protein</fullName>
    </recommendedName>
</protein>
<dbReference type="InterPro" id="IPR052017">
    <property type="entry name" value="TSUP"/>
</dbReference>
<keyword evidence="7 8" id="KW-0472">Membrane</keyword>
<dbReference type="GO" id="GO:0005886">
    <property type="term" value="C:plasma membrane"/>
    <property type="evidence" value="ECO:0007669"/>
    <property type="project" value="UniProtKB-SubCell"/>
</dbReference>
<evidence type="ECO:0000313" key="10">
    <source>
        <dbReference type="EMBL" id="PRY54897.1"/>
    </source>
</evidence>
<dbReference type="Proteomes" id="UP000574690">
    <property type="component" value="Unassembled WGS sequence"/>
</dbReference>
<evidence type="ECO:0000256" key="8">
    <source>
        <dbReference type="RuleBase" id="RU363041"/>
    </source>
</evidence>
<dbReference type="PANTHER" id="PTHR30269">
    <property type="entry name" value="TRANSMEMBRANE PROTEIN YFCA"/>
    <property type="match status" value="1"/>
</dbReference>
<feature type="transmembrane region" description="Helical" evidence="8">
    <location>
        <begin position="232"/>
        <end position="252"/>
    </location>
</feature>
<keyword evidence="3" id="KW-0813">Transport</keyword>
<evidence type="ECO:0000256" key="4">
    <source>
        <dbReference type="ARBA" id="ARBA00022475"/>
    </source>
</evidence>
<dbReference type="Pfam" id="PF01925">
    <property type="entry name" value="TauE"/>
    <property type="match status" value="1"/>
</dbReference>
<gene>
    <name evidence="10" type="ORF">B0I28_1135</name>
    <name evidence="9" type="ORF">HOQ43_22050</name>
</gene>
<dbReference type="EMBL" id="JABFXE010000913">
    <property type="protein sequence ID" value="NUQ91134.1"/>
    <property type="molecule type" value="Genomic_DNA"/>
</dbReference>
<comment type="similarity">
    <text evidence="2 8">Belongs to the 4-toluene sulfonate uptake permease (TSUP) (TC 2.A.102) family.</text>
</comment>
<proteinExistence type="inferred from homology"/>
<evidence type="ECO:0000313" key="11">
    <source>
        <dbReference type="Proteomes" id="UP000238176"/>
    </source>
</evidence>
<accession>A0A2T0UAP9</accession>
<evidence type="ECO:0000313" key="12">
    <source>
        <dbReference type="Proteomes" id="UP000574690"/>
    </source>
</evidence>
<feature type="transmembrane region" description="Helical" evidence="8">
    <location>
        <begin position="141"/>
        <end position="166"/>
    </location>
</feature>
<evidence type="ECO:0000313" key="9">
    <source>
        <dbReference type="EMBL" id="NUQ91134.1"/>
    </source>
</evidence>
<dbReference type="EMBL" id="PVTJ01000013">
    <property type="protein sequence ID" value="PRY54897.1"/>
    <property type="molecule type" value="Genomic_DNA"/>
</dbReference>
<feature type="transmembrane region" description="Helical" evidence="8">
    <location>
        <begin position="203"/>
        <end position="220"/>
    </location>
</feature>
<dbReference type="InterPro" id="IPR002781">
    <property type="entry name" value="TM_pro_TauE-like"/>
</dbReference>
<keyword evidence="5 8" id="KW-0812">Transmembrane</keyword>
<dbReference type="Proteomes" id="UP000238176">
    <property type="component" value="Unassembled WGS sequence"/>
</dbReference>
<evidence type="ECO:0000256" key="5">
    <source>
        <dbReference type="ARBA" id="ARBA00022692"/>
    </source>
</evidence>
<comment type="subcellular location">
    <subcellularLocation>
        <location evidence="1 8">Cell membrane</location>
        <topology evidence="1 8">Multi-pass membrane protein</topology>
    </subcellularLocation>
</comment>